<proteinExistence type="predicted"/>
<protein>
    <submittedName>
        <fullName evidence="1">Uncharacterized protein</fullName>
    </submittedName>
</protein>
<organism evidence="1 2">
    <name type="scientific">Marinactinospora rubrisoli</name>
    <dbReference type="NCBI Taxonomy" id="2715399"/>
    <lineage>
        <taxon>Bacteria</taxon>
        <taxon>Bacillati</taxon>
        <taxon>Actinomycetota</taxon>
        <taxon>Actinomycetes</taxon>
        <taxon>Streptosporangiales</taxon>
        <taxon>Nocardiopsidaceae</taxon>
        <taxon>Marinactinospora</taxon>
    </lineage>
</organism>
<comment type="caution">
    <text evidence="1">The sequence shown here is derived from an EMBL/GenBank/DDBJ whole genome shotgun (WGS) entry which is preliminary data.</text>
</comment>
<keyword evidence="2" id="KW-1185">Reference proteome</keyword>
<gene>
    <name evidence="1" type="ORF">ACFQRF_03060</name>
</gene>
<evidence type="ECO:0000313" key="1">
    <source>
        <dbReference type="EMBL" id="MFC7326711.1"/>
    </source>
</evidence>
<dbReference type="RefSeq" id="WP_379868588.1">
    <property type="nucleotide sequence ID" value="NZ_JBHTBH010000001.1"/>
</dbReference>
<dbReference type="Proteomes" id="UP001596540">
    <property type="component" value="Unassembled WGS sequence"/>
</dbReference>
<accession>A0ABW2KBS6</accession>
<dbReference type="EMBL" id="JBHTBH010000001">
    <property type="protein sequence ID" value="MFC7326711.1"/>
    <property type="molecule type" value="Genomic_DNA"/>
</dbReference>
<evidence type="ECO:0000313" key="2">
    <source>
        <dbReference type="Proteomes" id="UP001596540"/>
    </source>
</evidence>
<reference evidence="2" key="1">
    <citation type="journal article" date="2019" name="Int. J. Syst. Evol. Microbiol.">
        <title>The Global Catalogue of Microorganisms (GCM) 10K type strain sequencing project: providing services to taxonomists for standard genome sequencing and annotation.</title>
        <authorList>
            <consortium name="The Broad Institute Genomics Platform"/>
            <consortium name="The Broad Institute Genome Sequencing Center for Infectious Disease"/>
            <person name="Wu L."/>
            <person name="Ma J."/>
        </authorList>
    </citation>
    <scope>NUCLEOTIDE SEQUENCE [LARGE SCALE GENOMIC DNA]</scope>
    <source>
        <strain evidence="2">CGMCC 4.7382</strain>
    </source>
</reference>
<sequence length="542" mass="59314">MADEESATPGRTGPPDIRQRFQELKTRHGDTERMWRAVEAELEMRVNRAAGLYARGLQAAEGEREAEAQQFFADAGRWVRGVTDLLASQARGRFPGLMFEAGVVSGRSALQRDDLHEAYDGFSNAYLIARQLRGDERGPMHDTVRRADFARLQERLLERAAGETDPKSADGMLVLAAQIESDLREHQDPRRMREIQLQRLGRQMEILDTNAASDEESVRAHRSAAIETATTILGAQPLDKAGPELRPVAYTYARLLRQFFADGGYSKADAAYAVGNLRQVHTYLKLGDPDGIQGMDTRESLLALRDADRASLAMLPAPGTEDWNDLKMDKKREVDQQRLELLKEIVAVGTHLAGSERDKNDEAQRAADAFELFSAVAQSGPEQWPYARTRLSKLPERLTEAFGIGDDRVAAAASSLAALQFADGRTKMAEGQPRAALEAVKKAVDHQQYAVRSLLARGADVTEAQRTLATMRRVQGQAAVGGPDMGSPITAMDALRAKRAAAGAPLDRGVVAALARPNAPAPSSTAPVRDARAAIRRAFRMS</sequence>
<name>A0ABW2KBS6_9ACTN</name>